<evidence type="ECO:0000313" key="2">
    <source>
        <dbReference type="RefSeq" id="XP_047738732.1"/>
    </source>
</evidence>
<accession>A0A979FQL8</accession>
<dbReference type="KEGG" id="hazt:125178600"/>
<dbReference type="Gene3D" id="3.80.10.10">
    <property type="entry name" value="Ribonuclease Inhibitor"/>
    <property type="match status" value="2"/>
</dbReference>
<dbReference type="InterPro" id="IPR032675">
    <property type="entry name" value="LRR_dom_sf"/>
</dbReference>
<dbReference type="AlphaFoldDB" id="A0A979FQL8"/>
<dbReference type="OrthoDB" id="16120at2759"/>
<protein>
    <submittedName>
        <fullName evidence="2">Uncharacterized protein LOC125178600</fullName>
    </submittedName>
</protein>
<dbReference type="SUPFAM" id="SSF52047">
    <property type="entry name" value="RNI-like"/>
    <property type="match status" value="2"/>
</dbReference>
<name>A0A979FQL8_HYAAZ</name>
<dbReference type="RefSeq" id="XP_047738732.1">
    <property type="nucleotide sequence ID" value="XM_047882776.1"/>
</dbReference>
<dbReference type="Proteomes" id="UP000694843">
    <property type="component" value="Unplaced"/>
</dbReference>
<evidence type="ECO:0000313" key="1">
    <source>
        <dbReference type="Proteomes" id="UP000694843"/>
    </source>
</evidence>
<sequence>MAPVMEVASLKEIIVFYCADWLLACIKRHPSFLVRHIQREYIRRRLSPFSRQELLSYVLSLPMESVLPKDRIKIIEMLGGEKITSFDATPLGRQNAVDVKYLYRALAAFPSLNVTRLGIICQQIILLYNCYTEFNVNTDFYPTLRKMSHLTCVTLIALGDEKVLSILGSNCENLQYLDISFSEKVNDASLACLYLSHPRRLPELWDGQRSYIVTRFSKCCKKIKFLNLVGTSVTAQTINLLTQLMPNLESFGGYLRMSELFTALAMPYVGYPLVRRDGNPEFCLLLEVYDLQRGGWHKLSVKNQKIIASERLRKVASAGRNKEPSGIFVPPSLPLKLAELTNFSREVDPKVISVLHDLCPHVYELHILSSSLPNLAQFHDVKVLEVRCQFVQGWNVNLINYLMQRGSSLKTLVTSQTTEEFIPLSRLRSACPNLVDLNLPIDTEDDIRCTLPQLKCAKIAVRSWSVFKYFCRDHTQLKELNAMLRYGGESDIPGQTTMTDSFFRSIFLSYSFVYLEKLIIFGCDLGASTLELCLGPCFPRLRVLGYVDRWKNLTESQLAHYRREIRVRNLNLKLINFKYDNVMNGSIAEDLKLQLW</sequence>
<gene>
    <name evidence="2" type="primary">LOC125178600</name>
</gene>
<dbReference type="GeneID" id="125178600"/>
<keyword evidence="1" id="KW-1185">Reference proteome</keyword>
<organism evidence="1 2">
    <name type="scientific">Hyalella azteca</name>
    <name type="common">Amphipod</name>
    <dbReference type="NCBI Taxonomy" id="294128"/>
    <lineage>
        <taxon>Eukaryota</taxon>
        <taxon>Metazoa</taxon>
        <taxon>Ecdysozoa</taxon>
        <taxon>Arthropoda</taxon>
        <taxon>Crustacea</taxon>
        <taxon>Multicrustacea</taxon>
        <taxon>Malacostraca</taxon>
        <taxon>Eumalacostraca</taxon>
        <taxon>Peracarida</taxon>
        <taxon>Amphipoda</taxon>
        <taxon>Senticaudata</taxon>
        <taxon>Talitrida</taxon>
        <taxon>Talitroidea</taxon>
        <taxon>Hyalellidae</taxon>
        <taxon>Hyalella</taxon>
    </lineage>
</organism>
<reference evidence="2" key="1">
    <citation type="submission" date="2025-08" db="UniProtKB">
        <authorList>
            <consortium name="RefSeq"/>
        </authorList>
    </citation>
    <scope>IDENTIFICATION</scope>
    <source>
        <tissue evidence="2">Whole organism</tissue>
    </source>
</reference>
<proteinExistence type="predicted"/>